<dbReference type="InterPro" id="IPR036259">
    <property type="entry name" value="MFS_trans_sf"/>
</dbReference>
<sequence>MNRNLMADTTLRLSCASIDKQTNYVETRTPNELEGGALRCGTPPVYTSYEVLAVLLQYGCVGLFYGCLPNLNYPVFTGYYHMTGAQSNSVKTLLGLGWTFKVFFGLLTDCVPLLGYRRKPWMIIGWLCCLVVLIVVVAMDFGKPYYSDLSLLGIPLNNMTESQLQTINTDAPDKGGVLAILFGIATVFYVITDSAADGLVIEYAQREPLAIRGRMQSLVYATRTVFSSVSMALVGFCMNSPRFAGSFDWDFGLNTMYILLCIPCIIMPIIAFVFINDTKQPKSHFPTYISQVWQLIQKRATWQIMLFSFFYQLFASGGLASTAAPYVMMEWAEVKNLNYQVLSILSTWVLATMMTLIGKYGTQWNWKVVVVTTILSVATIDAVVQFCTIFNVLRSQYFYLGAPLAEAFPNGIAFIVTTFLIAELAGIGNEGMMCGLFMTTFNLPQVVGPVIGNIIYSHFTVDAESLAQDSESTRYQVAYTYIIYYGAMLLGCCTVVLLPSQKEELQQLQLTSKDHPYIAGCVCVFLVGMFVIAVLGSLLAMFPSTSCLRIAGGSGC</sequence>
<dbReference type="OrthoDB" id="68515at2759"/>
<feature type="transmembrane region" description="Helical" evidence="7">
    <location>
        <begin position="176"/>
        <end position="196"/>
    </location>
</feature>
<keyword evidence="4 7" id="KW-0812">Transmembrane</keyword>
<feature type="transmembrane region" description="Helical" evidence="7">
    <location>
        <begin position="256"/>
        <end position="275"/>
    </location>
</feature>
<feature type="transmembrane region" description="Helical" evidence="7">
    <location>
        <begin position="93"/>
        <end position="114"/>
    </location>
</feature>
<dbReference type="SUPFAM" id="SSF103473">
    <property type="entry name" value="MFS general substrate transporter"/>
    <property type="match status" value="1"/>
</dbReference>
<feature type="transmembrane region" description="Helical" evidence="7">
    <location>
        <begin position="339"/>
        <end position="357"/>
    </location>
</feature>
<dbReference type="InterPro" id="IPR039309">
    <property type="entry name" value="BT1"/>
</dbReference>
<feature type="transmembrane region" description="Helical" evidence="7">
    <location>
        <begin position="217"/>
        <end position="236"/>
    </location>
</feature>
<protein>
    <submittedName>
        <fullName evidence="8">Folate-Biopterin Transporter (FBT) family</fullName>
    </submittedName>
</protein>
<evidence type="ECO:0000256" key="5">
    <source>
        <dbReference type="ARBA" id="ARBA00022989"/>
    </source>
</evidence>
<dbReference type="Proteomes" id="UP000243217">
    <property type="component" value="Unassembled WGS sequence"/>
</dbReference>
<evidence type="ECO:0000256" key="4">
    <source>
        <dbReference type="ARBA" id="ARBA00022692"/>
    </source>
</evidence>
<feature type="transmembrane region" description="Helical" evidence="7">
    <location>
        <begin position="434"/>
        <end position="456"/>
    </location>
</feature>
<feature type="transmembrane region" description="Helical" evidence="7">
    <location>
        <begin position="51"/>
        <end position="73"/>
    </location>
</feature>
<feature type="transmembrane region" description="Helical" evidence="7">
    <location>
        <begin position="121"/>
        <end position="139"/>
    </location>
</feature>
<dbReference type="AlphaFoldDB" id="A0A1V9ZYP5"/>
<keyword evidence="3" id="KW-0813">Transport</keyword>
<dbReference type="Gene3D" id="1.20.1250.20">
    <property type="entry name" value="MFS general substrate transporter like domains"/>
    <property type="match status" value="2"/>
</dbReference>
<gene>
    <name evidence="8" type="ORF">THRCLA_04607</name>
</gene>
<reference evidence="8 9" key="1">
    <citation type="journal article" date="2014" name="Genome Biol. Evol.">
        <title>The secreted proteins of Achlya hypogyna and Thraustotheca clavata identify the ancestral oomycete secretome and reveal gene acquisitions by horizontal gene transfer.</title>
        <authorList>
            <person name="Misner I."/>
            <person name="Blouin N."/>
            <person name="Leonard G."/>
            <person name="Richards T.A."/>
            <person name="Lane C.E."/>
        </authorList>
    </citation>
    <scope>NUCLEOTIDE SEQUENCE [LARGE SCALE GENOMIC DNA]</scope>
    <source>
        <strain evidence="8 9">ATCC 34112</strain>
    </source>
</reference>
<organism evidence="8 9">
    <name type="scientific">Thraustotheca clavata</name>
    <dbReference type="NCBI Taxonomy" id="74557"/>
    <lineage>
        <taxon>Eukaryota</taxon>
        <taxon>Sar</taxon>
        <taxon>Stramenopiles</taxon>
        <taxon>Oomycota</taxon>
        <taxon>Saprolegniomycetes</taxon>
        <taxon>Saprolegniales</taxon>
        <taxon>Achlyaceae</taxon>
        <taxon>Thraustotheca</taxon>
    </lineage>
</organism>
<evidence type="ECO:0000256" key="6">
    <source>
        <dbReference type="ARBA" id="ARBA00023136"/>
    </source>
</evidence>
<name>A0A1V9ZYP5_9STRA</name>
<dbReference type="STRING" id="74557.A0A1V9ZYP5"/>
<feature type="transmembrane region" description="Helical" evidence="7">
    <location>
        <begin position="369"/>
        <end position="391"/>
    </location>
</feature>
<evidence type="ECO:0000313" key="9">
    <source>
        <dbReference type="Proteomes" id="UP000243217"/>
    </source>
</evidence>
<evidence type="ECO:0000256" key="2">
    <source>
        <dbReference type="ARBA" id="ARBA00007015"/>
    </source>
</evidence>
<evidence type="ECO:0000256" key="7">
    <source>
        <dbReference type="SAM" id="Phobius"/>
    </source>
</evidence>
<proteinExistence type="inferred from homology"/>
<feature type="transmembrane region" description="Helical" evidence="7">
    <location>
        <begin position="518"/>
        <end position="542"/>
    </location>
</feature>
<comment type="similarity">
    <text evidence="2">Belongs to the major facilitator superfamily. Folate-biopterin transporter (TC 2.A.71) family.</text>
</comment>
<feature type="transmembrane region" description="Helical" evidence="7">
    <location>
        <begin position="397"/>
        <end position="422"/>
    </location>
</feature>
<comment type="subcellular location">
    <subcellularLocation>
        <location evidence="1">Membrane</location>
        <topology evidence="1">Multi-pass membrane protein</topology>
    </subcellularLocation>
</comment>
<feature type="transmembrane region" description="Helical" evidence="7">
    <location>
        <begin position="304"/>
        <end position="327"/>
    </location>
</feature>
<feature type="transmembrane region" description="Helical" evidence="7">
    <location>
        <begin position="476"/>
        <end position="498"/>
    </location>
</feature>
<keyword evidence="5 7" id="KW-1133">Transmembrane helix</keyword>
<evidence type="ECO:0000256" key="1">
    <source>
        <dbReference type="ARBA" id="ARBA00004141"/>
    </source>
</evidence>
<keyword evidence="6 7" id="KW-0472">Membrane</keyword>
<accession>A0A1V9ZYP5</accession>
<dbReference type="GO" id="GO:0016020">
    <property type="term" value="C:membrane"/>
    <property type="evidence" value="ECO:0007669"/>
    <property type="project" value="UniProtKB-SubCell"/>
</dbReference>
<dbReference type="PANTHER" id="PTHR31585">
    <property type="entry name" value="FOLATE-BIOPTERIN TRANSPORTER 1, CHLOROPLASTIC"/>
    <property type="match status" value="1"/>
</dbReference>
<evidence type="ECO:0000313" key="8">
    <source>
        <dbReference type="EMBL" id="OQS03079.1"/>
    </source>
</evidence>
<keyword evidence="9" id="KW-1185">Reference proteome</keyword>
<dbReference type="PANTHER" id="PTHR31585:SF5">
    <property type="entry name" value="RNA-BINDING S4 DOMAIN-CONTAINING PROTEIN"/>
    <property type="match status" value="1"/>
</dbReference>
<comment type="caution">
    <text evidence="8">The sequence shown here is derived from an EMBL/GenBank/DDBJ whole genome shotgun (WGS) entry which is preliminary data.</text>
</comment>
<dbReference type="Pfam" id="PF03092">
    <property type="entry name" value="BT1"/>
    <property type="match status" value="1"/>
</dbReference>
<dbReference type="EMBL" id="JNBS01001007">
    <property type="protein sequence ID" value="OQS03079.1"/>
    <property type="molecule type" value="Genomic_DNA"/>
</dbReference>
<evidence type="ECO:0000256" key="3">
    <source>
        <dbReference type="ARBA" id="ARBA00022448"/>
    </source>
</evidence>